<proteinExistence type="predicted"/>
<evidence type="ECO:0000259" key="3">
    <source>
        <dbReference type="Pfam" id="PF00326"/>
    </source>
</evidence>
<dbReference type="GO" id="GO:0004252">
    <property type="term" value="F:serine-type endopeptidase activity"/>
    <property type="evidence" value="ECO:0007669"/>
    <property type="project" value="TreeGrafter"/>
</dbReference>
<organism evidence="4 5">
    <name type="scientific">Roseateles toxinivorans</name>
    <dbReference type="NCBI Taxonomy" id="270368"/>
    <lineage>
        <taxon>Bacteria</taxon>
        <taxon>Pseudomonadati</taxon>
        <taxon>Pseudomonadota</taxon>
        <taxon>Betaproteobacteria</taxon>
        <taxon>Burkholderiales</taxon>
        <taxon>Sphaerotilaceae</taxon>
        <taxon>Roseateles</taxon>
    </lineage>
</organism>
<keyword evidence="5" id="KW-1185">Reference proteome</keyword>
<sequence>MAGLRWNPRLAAAVGGERVHEVQLIELTDGRVHRIDGLPNPLSLADWSWSPDGQQLAFSHHDDAASEVQLWCVEVQSRRARRLVLPALHAVMGAGFVWASDSQRLLLTLRPEAPWPEPEASASPGGPVVEEASPLDRGRQTRTFADLLRSEHDERLLEHHLLSQLAWVDLEGGLTRLGEPALHQAVDPSPDGLQLLVQRLERPFSHRVPAHRFARCIEVLDASGALLHTVARLDAADRLPSGFDAVPPGPREVHWRADADACLAWVEAADGGDPDQVAQVRDQLWLHAAPFSAPPRCIAQLPLRFGQVAWADGGLAVVTERWWRTRAIAYWRIAPDKEGQTPRRFYSGSLEDRYADPGQAVMRADARGRRRLLAVDGDVTTWTGTGASPQGDRPFVDRWNLSTDQKVRVFQSDLSHHDVPVAPLDDAGSTWLSTRETPDEPPQYRVVVLHSLELARDVTHWPHPTPQLRGLHRQTLHYRRADGVTLNGTLWLPPGHDPHRDGPLPTLVWAYPMEFISTAAAGQVDGSPLRFNTFDPLGPAVMVVAGYAVLDNPSMPIIGSADSPANDSFVPQLVANAQAAVDELVRLGVAEPHRIAIGGHSFGAFMAANLLAHSRLFCAGIARSGAYNRTLTPFGFQSEERHFWQAREMYRAVSPFDEADKIHAPLLLIHGLADANSGTFPMQSERMFAALRGLGSTARLVLLPHEGHRYVARESILHVLAETLSWLDQHVSAALPQNGERLGVVSTANSCDR</sequence>
<dbReference type="Gene3D" id="3.40.50.1820">
    <property type="entry name" value="alpha/beta hydrolase"/>
    <property type="match status" value="1"/>
</dbReference>
<dbReference type="Proteomes" id="UP000295361">
    <property type="component" value="Unassembled WGS sequence"/>
</dbReference>
<dbReference type="SUPFAM" id="SSF82171">
    <property type="entry name" value="DPP6 N-terminal domain-like"/>
    <property type="match status" value="1"/>
</dbReference>
<feature type="region of interest" description="Disordered" evidence="2">
    <location>
        <begin position="115"/>
        <end position="137"/>
    </location>
</feature>
<reference evidence="4 5" key="1">
    <citation type="submission" date="2019-03" db="EMBL/GenBank/DDBJ databases">
        <title>Genomic Encyclopedia of Type Strains, Phase IV (KMG-IV): sequencing the most valuable type-strain genomes for metagenomic binning, comparative biology and taxonomic classification.</title>
        <authorList>
            <person name="Goeker M."/>
        </authorList>
    </citation>
    <scope>NUCLEOTIDE SEQUENCE [LARGE SCALE GENOMIC DNA]</scope>
    <source>
        <strain evidence="4 5">DSM 16998</strain>
    </source>
</reference>
<dbReference type="InterPro" id="IPR029058">
    <property type="entry name" value="AB_hydrolase_fold"/>
</dbReference>
<evidence type="ECO:0000256" key="2">
    <source>
        <dbReference type="SAM" id="MobiDB-lite"/>
    </source>
</evidence>
<dbReference type="EMBL" id="SNXS01000002">
    <property type="protein sequence ID" value="TDP72256.1"/>
    <property type="molecule type" value="Genomic_DNA"/>
</dbReference>
<keyword evidence="1" id="KW-0378">Hydrolase</keyword>
<dbReference type="InterPro" id="IPR011042">
    <property type="entry name" value="6-blade_b-propeller_TolB-like"/>
</dbReference>
<dbReference type="GO" id="GO:0006508">
    <property type="term" value="P:proteolysis"/>
    <property type="evidence" value="ECO:0007669"/>
    <property type="project" value="InterPro"/>
</dbReference>
<dbReference type="Pfam" id="PF00326">
    <property type="entry name" value="Peptidase_S9"/>
    <property type="match status" value="1"/>
</dbReference>
<dbReference type="PANTHER" id="PTHR42776:SF28">
    <property type="entry name" value="GLUTAMYL ENDOPEPTIDASE, CHLOROPLASTIC-RELATED"/>
    <property type="match status" value="1"/>
</dbReference>
<evidence type="ECO:0000313" key="5">
    <source>
        <dbReference type="Proteomes" id="UP000295361"/>
    </source>
</evidence>
<comment type="caution">
    <text evidence="4">The sequence shown here is derived from an EMBL/GenBank/DDBJ whole genome shotgun (WGS) entry which is preliminary data.</text>
</comment>
<evidence type="ECO:0000313" key="4">
    <source>
        <dbReference type="EMBL" id="TDP72256.1"/>
    </source>
</evidence>
<dbReference type="AlphaFoldDB" id="A0A4R6QMR3"/>
<dbReference type="SUPFAM" id="SSF53474">
    <property type="entry name" value="alpha/beta-Hydrolases"/>
    <property type="match status" value="1"/>
</dbReference>
<protein>
    <submittedName>
        <fullName evidence="4">Glutamyl peptidase</fullName>
    </submittedName>
</protein>
<dbReference type="Gene3D" id="2.120.10.30">
    <property type="entry name" value="TolB, C-terminal domain"/>
    <property type="match status" value="1"/>
</dbReference>
<dbReference type="InParanoid" id="A0A4R6QMR3"/>
<evidence type="ECO:0000256" key="1">
    <source>
        <dbReference type="ARBA" id="ARBA00022801"/>
    </source>
</evidence>
<dbReference type="PANTHER" id="PTHR42776">
    <property type="entry name" value="SERINE PEPTIDASE S9 FAMILY MEMBER"/>
    <property type="match status" value="1"/>
</dbReference>
<accession>A0A4R6QMR3</accession>
<feature type="domain" description="Peptidase S9 prolyl oligopeptidase catalytic" evidence="3">
    <location>
        <begin position="577"/>
        <end position="731"/>
    </location>
</feature>
<name>A0A4R6QMR3_9BURK</name>
<gene>
    <name evidence="4" type="ORF">DES47_1021</name>
</gene>
<dbReference type="InterPro" id="IPR001375">
    <property type="entry name" value="Peptidase_S9_cat"/>
</dbReference>